<dbReference type="EnsemblMetazoa" id="GAUT013295-RA">
    <property type="protein sequence ID" value="GAUT013295-PA"/>
    <property type="gene ID" value="GAUT013295"/>
</dbReference>
<name>A0A1A9URU7_GLOAU</name>
<keyword evidence="1" id="KW-1133">Transmembrane helix</keyword>
<feature type="transmembrane region" description="Helical" evidence="1">
    <location>
        <begin position="134"/>
        <end position="154"/>
    </location>
</feature>
<protein>
    <submittedName>
        <fullName evidence="2">Uncharacterized protein</fullName>
    </submittedName>
</protein>
<accession>A0A1A9URU7</accession>
<keyword evidence="1" id="KW-0472">Membrane</keyword>
<proteinExistence type="predicted"/>
<sequence>MVSHAPNFFQKLYIKRLPLRYQSPSRRCSLLMTTILTENKILTVYCSNAQSPMFRKRTCDLMEYIASIMSSVVQASKFKVASSQTKTYLLVMLKNILHGDNECANIDSSYGRLRSYVPSAADNPKTRSYHYCKLLLYVNFHFFTKVYFLIPVAIHIKLRLRSYRHHKSDNSKQVFQNASTISYTTASCNVKSTFVRFLSSSICENHCHLKCAGFGSGRIYDLIFDSVKVVRWVCLKGSRQFKSFEDHFMLLCYAYRDKCNKANLKYLKSQAIHLTIFTRMMTTTRTRATTITTAFGHETNFEWLE</sequence>
<evidence type="ECO:0000256" key="1">
    <source>
        <dbReference type="SAM" id="Phobius"/>
    </source>
</evidence>
<keyword evidence="1" id="KW-0812">Transmembrane</keyword>
<organism evidence="2 3">
    <name type="scientific">Glossina austeni</name>
    <name type="common">Savannah tsetse fly</name>
    <dbReference type="NCBI Taxonomy" id="7395"/>
    <lineage>
        <taxon>Eukaryota</taxon>
        <taxon>Metazoa</taxon>
        <taxon>Ecdysozoa</taxon>
        <taxon>Arthropoda</taxon>
        <taxon>Hexapoda</taxon>
        <taxon>Insecta</taxon>
        <taxon>Pterygota</taxon>
        <taxon>Neoptera</taxon>
        <taxon>Endopterygota</taxon>
        <taxon>Diptera</taxon>
        <taxon>Brachycera</taxon>
        <taxon>Muscomorpha</taxon>
        <taxon>Hippoboscoidea</taxon>
        <taxon>Glossinidae</taxon>
        <taxon>Glossina</taxon>
    </lineage>
</organism>
<evidence type="ECO:0000313" key="3">
    <source>
        <dbReference type="Proteomes" id="UP000078200"/>
    </source>
</evidence>
<dbReference type="VEuPathDB" id="VectorBase:GAUT013295"/>
<dbReference type="AlphaFoldDB" id="A0A1A9URU7"/>
<reference evidence="2" key="1">
    <citation type="submission" date="2020-05" db="UniProtKB">
        <authorList>
            <consortium name="EnsemblMetazoa"/>
        </authorList>
    </citation>
    <scope>IDENTIFICATION</scope>
    <source>
        <strain evidence="2">TTRI</strain>
    </source>
</reference>
<keyword evidence="3" id="KW-1185">Reference proteome</keyword>
<evidence type="ECO:0000313" key="2">
    <source>
        <dbReference type="EnsemblMetazoa" id="GAUT013295-PA"/>
    </source>
</evidence>
<dbReference type="Proteomes" id="UP000078200">
    <property type="component" value="Unassembled WGS sequence"/>
</dbReference>